<gene>
    <name evidence="1" type="ORF">S01H4_55157</name>
</gene>
<evidence type="ECO:0000313" key="1">
    <source>
        <dbReference type="EMBL" id="GAH17464.1"/>
    </source>
</evidence>
<comment type="caution">
    <text evidence="1">The sequence shown here is derived from an EMBL/GenBank/DDBJ whole genome shotgun (WGS) entry which is preliminary data.</text>
</comment>
<sequence>MVKVLKSWENVDNTYMESFYSVAGNSILHWRTQYKGEEQEINELCTNKNQIRELRDFLNTILEEEN</sequence>
<accession>X1EK28</accession>
<proteinExistence type="predicted"/>
<protein>
    <submittedName>
        <fullName evidence="1">Uncharacterized protein</fullName>
    </submittedName>
</protein>
<reference evidence="1" key="1">
    <citation type="journal article" date="2014" name="Front. Microbiol.">
        <title>High frequency of phylogenetically diverse reductive dehalogenase-homologous genes in deep subseafloor sedimentary metagenomes.</title>
        <authorList>
            <person name="Kawai M."/>
            <person name="Futagami T."/>
            <person name="Toyoda A."/>
            <person name="Takaki Y."/>
            <person name="Nishi S."/>
            <person name="Hori S."/>
            <person name="Arai W."/>
            <person name="Tsubouchi T."/>
            <person name="Morono Y."/>
            <person name="Uchiyama I."/>
            <person name="Ito T."/>
            <person name="Fujiyama A."/>
            <person name="Inagaki F."/>
            <person name="Takami H."/>
        </authorList>
    </citation>
    <scope>NUCLEOTIDE SEQUENCE</scope>
    <source>
        <strain evidence="1">Expedition CK06-06</strain>
    </source>
</reference>
<dbReference type="EMBL" id="BART01031805">
    <property type="protein sequence ID" value="GAH17464.1"/>
    <property type="molecule type" value="Genomic_DNA"/>
</dbReference>
<organism evidence="1">
    <name type="scientific">marine sediment metagenome</name>
    <dbReference type="NCBI Taxonomy" id="412755"/>
    <lineage>
        <taxon>unclassified sequences</taxon>
        <taxon>metagenomes</taxon>
        <taxon>ecological metagenomes</taxon>
    </lineage>
</organism>
<dbReference type="AlphaFoldDB" id="X1EK28"/>
<name>X1EK28_9ZZZZ</name>